<evidence type="ECO:0000313" key="2">
    <source>
        <dbReference type="Proteomes" id="UP001055072"/>
    </source>
</evidence>
<organism evidence="1 2">
    <name type="scientific">Irpex rosettiformis</name>
    <dbReference type="NCBI Taxonomy" id="378272"/>
    <lineage>
        <taxon>Eukaryota</taxon>
        <taxon>Fungi</taxon>
        <taxon>Dikarya</taxon>
        <taxon>Basidiomycota</taxon>
        <taxon>Agaricomycotina</taxon>
        <taxon>Agaricomycetes</taxon>
        <taxon>Polyporales</taxon>
        <taxon>Irpicaceae</taxon>
        <taxon>Irpex</taxon>
    </lineage>
</organism>
<sequence>MPSDSSDSEDDKRDSSDSEDDKRDWCDLPLEGHRAYKPNEDGRTRYVKLHWVRSKEGEKLPKPGPPGKRPPNNIIWGHDLDELLWIDRFTGLFRNAGVQTIWSRSMIREYGENYIEEAWKLDRRSAIPHFRKPWPVLKLKLPEGDHIGDYVFDEQIGDFNQIWDHCPQGRWVLFSLRPEVPEMAQEDVVDDDATAANEDSPTGSSVVHSELKGHPYLTSNEPTESAVVDNSHSGTIGLAPGETKATAILDTYRPLQMLKEDSDPQCYLGRKQNAYKRQGRTAELRAYFPTYDYKPYVMPDPRVSAPRSSPFSVEDIPKLEETIPDAFMPDYLIVHDPHNVTYCDGVDYLGDSLPSTVPPPRKYQRVLPKISKTDLKIPEVCRTRETIAHLYLHQKNRLGVGNHSLVYRSPLALPPPLSAQSRNGNVVVTAKLAMYNQEDRQMLRHEAMIYDKMPKHMSEDWCGYNLIAPILQPVPVGPVVPKFFGLYEPVGDDKRYPYKRQWSPILLMEECGKPVNPKRLSVDERSVGVTRRQVNL</sequence>
<reference evidence="1" key="1">
    <citation type="journal article" date="2021" name="Environ. Microbiol.">
        <title>Gene family expansions and transcriptome signatures uncover fungal adaptations to wood decay.</title>
        <authorList>
            <person name="Hage H."/>
            <person name="Miyauchi S."/>
            <person name="Viragh M."/>
            <person name="Drula E."/>
            <person name="Min B."/>
            <person name="Chaduli D."/>
            <person name="Navarro D."/>
            <person name="Favel A."/>
            <person name="Norest M."/>
            <person name="Lesage-Meessen L."/>
            <person name="Balint B."/>
            <person name="Merenyi Z."/>
            <person name="de Eugenio L."/>
            <person name="Morin E."/>
            <person name="Martinez A.T."/>
            <person name="Baldrian P."/>
            <person name="Stursova M."/>
            <person name="Martinez M.J."/>
            <person name="Novotny C."/>
            <person name="Magnuson J.K."/>
            <person name="Spatafora J.W."/>
            <person name="Maurice S."/>
            <person name="Pangilinan J."/>
            <person name="Andreopoulos W."/>
            <person name="LaButti K."/>
            <person name="Hundley H."/>
            <person name="Na H."/>
            <person name="Kuo A."/>
            <person name="Barry K."/>
            <person name="Lipzen A."/>
            <person name="Henrissat B."/>
            <person name="Riley R."/>
            <person name="Ahrendt S."/>
            <person name="Nagy L.G."/>
            <person name="Grigoriev I.V."/>
            <person name="Martin F."/>
            <person name="Rosso M.N."/>
        </authorList>
    </citation>
    <scope>NUCLEOTIDE SEQUENCE</scope>
    <source>
        <strain evidence="1">CBS 384.51</strain>
    </source>
</reference>
<protein>
    <submittedName>
        <fullName evidence="1">Uncharacterized protein</fullName>
    </submittedName>
</protein>
<proteinExistence type="predicted"/>
<accession>A0ACB8U9P0</accession>
<dbReference type="Proteomes" id="UP001055072">
    <property type="component" value="Unassembled WGS sequence"/>
</dbReference>
<gene>
    <name evidence="1" type="ORF">BDY19DRAFT_938093</name>
</gene>
<keyword evidence="2" id="KW-1185">Reference proteome</keyword>
<evidence type="ECO:0000313" key="1">
    <source>
        <dbReference type="EMBL" id="KAI0090881.1"/>
    </source>
</evidence>
<comment type="caution">
    <text evidence="1">The sequence shown here is derived from an EMBL/GenBank/DDBJ whole genome shotgun (WGS) entry which is preliminary data.</text>
</comment>
<name>A0ACB8U9P0_9APHY</name>
<dbReference type="EMBL" id="MU274907">
    <property type="protein sequence ID" value="KAI0090881.1"/>
    <property type="molecule type" value="Genomic_DNA"/>
</dbReference>